<comment type="caution">
    <text evidence="1">The sequence shown here is derived from an EMBL/GenBank/DDBJ whole genome shotgun (WGS) entry which is preliminary data.</text>
</comment>
<protein>
    <submittedName>
        <fullName evidence="1">Uncharacterized protein</fullName>
    </submittedName>
</protein>
<dbReference type="AlphaFoldDB" id="A0A427ARD6"/>
<reference evidence="1 2" key="1">
    <citation type="journal article" date="2014" name="Agronomy (Basel)">
        <title>A Draft Genome Sequence for Ensete ventricosum, the Drought-Tolerant Tree Against Hunger.</title>
        <authorList>
            <person name="Harrison J."/>
            <person name="Moore K.A."/>
            <person name="Paszkiewicz K."/>
            <person name="Jones T."/>
            <person name="Grant M."/>
            <person name="Ambacheew D."/>
            <person name="Muzemil S."/>
            <person name="Studholme D.J."/>
        </authorList>
    </citation>
    <scope>NUCLEOTIDE SEQUENCE [LARGE SCALE GENOMIC DNA]</scope>
</reference>
<evidence type="ECO:0000313" key="1">
    <source>
        <dbReference type="EMBL" id="RRT78780.1"/>
    </source>
</evidence>
<sequence>MNAIRHLKKKDALWTKSAGDVCNHLAANQVDEDEERSKLDSAARLRGCCKWITRESWMRMNEGLRSSAGRYQNDASLVALGRQATSCSAMETAFLPSCFKVVRKGVFAESSSRLRKYLPRDKMERYYTCKVHVHVG</sequence>
<name>A0A427ARD6_ENSVE</name>
<proteinExistence type="predicted"/>
<dbReference type="EMBL" id="AMZH03001589">
    <property type="protein sequence ID" value="RRT78780.1"/>
    <property type="molecule type" value="Genomic_DNA"/>
</dbReference>
<gene>
    <name evidence="1" type="ORF">B296_00026585</name>
</gene>
<accession>A0A427ARD6</accession>
<dbReference type="Proteomes" id="UP000287651">
    <property type="component" value="Unassembled WGS sequence"/>
</dbReference>
<evidence type="ECO:0000313" key="2">
    <source>
        <dbReference type="Proteomes" id="UP000287651"/>
    </source>
</evidence>
<organism evidence="1 2">
    <name type="scientific">Ensete ventricosum</name>
    <name type="common">Abyssinian banana</name>
    <name type="synonym">Musa ensete</name>
    <dbReference type="NCBI Taxonomy" id="4639"/>
    <lineage>
        <taxon>Eukaryota</taxon>
        <taxon>Viridiplantae</taxon>
        <taxon>Streptophyta</taxon>
        <taxon>Embryophyta</taxon>
        <taxon>Tracheophyta</taxon>
        <taxon>Spermatophyta</taxon>
        <taxon>Magnoliopsida</taxon>
        <taxon>Liliopsida</taxon>
        <taxon>Zingiberales</taxon>
        <taxon>Musaceae</taxon>
        <taxon>Ensete</taxon>
    </lineage>
</organism>